<name>A0ABD1E2Z9_HYPHA</name>
<keyword evidence="2" id="KW-1185">Reference proteome</keyword>
<proteinExistence type="predicted"/>
<evidence type="ECO:0000313" key="2">
    <source>
        <dbReference type="Proteomes" id="UP001566132"/>
    </source>
</evidence>
<protein>
    <submittedName>
        <fullName evidence="1">Uncharacterized protein</fullName>
    </submittedName>
</protein>
<comment type="caution">
    <text evidence="1">The sequence shown here is derived from an EMBL/GenBank/DDBJ whole genome shotgun (WGS) entry which is preliminary data.</text>
</comment>
<sequence length="149" mass="17598">MGYTCSFGYVVKELAIFDGLRCTAFLFQPPFSKALLSDPDKNIVKWAEDHYHGLEWESGYVSLNELEPILMNLKKFYNNPKIFIKGMKKFEVLKEFLSETKIHFIPNESEPMLSKYKSVPECYFHKSVNSWQCAIKNVKLLFNFKYHYE</sequence>
<dbReference type="AlphaFoldDB" id="A0ABD1E2Z9"/>
<reference evidence="1 2" key="1">
    <citation type="submission" date="2024-05" db="EMBL/GenBank/DDBJ databases">
        <title>Genetic variation in Jamaican populations of the coffee berry borer (Hypothenemus hampei).</title>
        <authorList>
            <person name="Errbii M."/>
            <person name="Myrie A."/>
        </authorList>
    </citation>
    <scope>NUCLEOTIDE SEQUENCE [LARGE SCALE GENOMIC DNA]</scope>
    <source>
        <strain evidence="1">JA-Hopewell-2020-01-JO</strain>
        <tissue evidence="1">Whole body</tissue>
    </source>
</reference>
<evidence type="ECO:0000313" key="1">
    <source>
        <dbReference type="EMBL" id="KAL1488089.1"/>
    </source>
</evidence>
<gene>
    <name evidence="1" type="ORF">ABEB36_015457</name>
</gene>
<accession>A0ABD1E2Z9</accession>
<organism evidence="1 2">
    <name type="scientific">Hypothenemus hampei</name>
    <name type="common">Coffee berry borer</name>
    <dbReference type="NCBI Taxonomy" id="57062"/>
    <lineage>
        <taxon>Eukaryota</taxon>
        <taxon>Metazoa</taxon>
        <taxon>Ecdysozoa</taxon>
        <taxon>Arthropoda</taxon>
        <taxon>Hexapoda</taxon>
        <taxon>Insecta</taxon>
        <taxon>Pterygota</taxon>
        <taxon>Neoptera</taxon>
        <taxon>Endopterygota</taxon>
        <taxon>Coleoptera</taxon>
        <taxon>Polyphaga</taxon>
        <taxon>Cucujiformia</taxon>
        <taxon>Curculionidae</taxon>
        <taxon>Scolytinae</taxon>
        <taxon>Hypothenemus</taxon>
    </lineage>
</organism>
<dbReference type="EMBL" id="JBDJPC010000016">
    <property type="protein sequence ID" value="KAL1488089.1"/>
    <property type="molecule type" value="Genomic_DNA"/>
</dbReference>
<dbReference type="Proteomes" id="UP001566132">
    <property type="component" value="Unassembled WGS sequence"/>
</dbReference>